<reference evidence="1 2" key="1">
    <citation type="submission" date="2016-10" db="EMBL/GenBank/DDBJ databases">
        <authorList>
            <person name="de Groot N.N."/>
        </authorList>
    </citation>
    <scope>NUCLEOTIDE SEQUENCE [LARGE SCALE GENOMIC DNA]</scope>
    <source>
        <strain evidence="1 2">LMG 25475</strain>
    </source>
</reference>
<evidence type="ECO:0000313" key="2">
    <source>
        <dbReference type="Proteomes" id="UP000243378"/>
    </source>
</evidence>
<organism evidence="1 2">
    <name type="scientific">Phytopseudomonas seleniipraecipitans</name>
    <dbReference type="NCBI Taxonomy" id="640205"/>
    <lineage>
        <taxon>Bacteria</taxon>
        <taxon>Pseudomonadati</taxon>
        <taxon>Pseudomonadota</taxon>
        <taxon>Gammaproteobacteria</taxon>
        <taxon>Pseudomonadales</taxon>
        <taxon>Pseudomonadaceae</taxon>
        <taxon>Phytopseudomonas</taxon>
    </lineage>
</organism>
<protein>
    <recommendedName>
        <fullName evidence="3">DUF2804 domain-containing protein</fullName>
    </recommendedName>
</protein>
<gene>
    <name evidence="1" type="ORF">SAMN05216381_3651</name>
</gene>
<proteinExistence type="predicted"/>
<dbReference type="PANTHER" id="PTHR35868:SF3">
    <property type="entry name" value="DUF2804 DOMAIN-CONTAINING PROTEIN"/>
    <property type="match status" value="1"/>
</dbReference>
<dbReference type="OrthoDB" id="9134802at2"/>
<dbReference type="AlphaFoldDB" id="A0A1G7T5E3"/>
<evidence type="ECO:0008006" key="3">
    <source>
        <dbReference type="Google" id="ProtNLM"/>
    </source>
</evidence>
<name>A0A1G7T5E3_9GAMM</name>
<dbReference type="Proteomes" id="UP000243378">
    <property type="component" value="Unassembled WGS sequence"/>
</dbReference>
<dbReference type="PANTHER" id="PTHR35868">
    <property type="entry name" value="DUF2804 DOMAIN-CONTAINING PROTEIN-RELATED"/>
    <property type="match status" value="1"/>
</dbReference>
<dbReference type="Pfam" id="PF10974">
    <property type="entry name" value="DUF2804"/>
    <property type="match status" value="1"/>
</dbReference>
<sequence length="336" mass="36804">MNSHFGPAPPVPLCDAAGQLNPNAVGWSSQPRVACSLPGNLGRRKRWNHWTINTPDWTLSLIQADIDYVGYGAVYFLDLNSGQHVAHSQLSLFARGCCLPDTPLGSHAFEHPRVQLHFNEFPGRVRLTATSADIGGLPLHLALDIQRPDHQESVNLVVPFGKKGFHATCRQVGLPVTGSVQLGEREYQCANGQSFASMDFGRGVWPLNSHWTRAVFAAPGGIGGNFGSGWTDNSGHSENALWFGGLLLHLEQAVQMRQTGLQPLAPWHLSTDDGQVDLTFTPRQVHVAKPRLGLGLLYADTYEWFGQYDGLLRDAYGERVPVKAANGWIGASQTRW</sequence>
<dbReference type="RefSeq" id="WP_092370768.1">
    <property type="nucleotide sequence ID" value="NZ_FNBM01000009.1"/>
</dbReference>
<dbReference type="EMBL" id="FNBM01000009">
    <property type="protein sequence ID" value="SDG30312.1"/>
    <property type="molecule type" value="Genomic_DNA"/>
</dbReference>
<dbReference type="STRING" id="640205.SAMN05216381_3651"/>
<evidence type="ECO:0000313" key="1">
    <source>
        <dbReference type="EMBL" id="SDG30312.1"/>
    </source>
</evidence>
<accession>A0A1G7T5E3</accession>
<dbReference type="InterPro" id="IPR021243">
    <property type="entry name" value="DUF2804"/>
</dbReference>